<evidence type="ECO:0000256" key="1">
    <source>
        <dbReference type="ARBA" id="ARBA00022676"/>
    </source>
</evidence>
<dbReference type="Proteomes" id="UP001589855">
    <property type="component" value="Unassembled WGS sequence"/>
</dbReference>
<comment type="caution">
    <text evidence="4">The sequence shown here is derived from an EMBL/GenBank/DDBJ whole genome shotgun (WGS) entry which is preliminary data.</text>
</comment>
<dbReference type="Gene3D" id="3.90.550.10">
    <property type="entry name" value="Spore Coat Polysaccharide Biosynthesis Protein SpsA, Chain A"/>
    <property type="match status" value="1"/>
</dbReference>
<proteinExistence type="predicted"/>
<evidence type="ECO:0000259" key="3">
    <source>
        <dbReference type="Pfam" id="PF00535"/>
    </source>
</evidence>
<dbReference type="CDD" id="cd00761">
    <property type="entry name" value="Glyco_tranf_GTA_type"/>
    <property type="match status" value="1"/>
</dbReference>
<evidence type="ECO:0000313" key="5">
    <source>
        <dbReference type="Proteomes" id="UP001589855"/>
    </source>
</evidence>
<reference evidence="4 5" key="1">
    <citation type="submission" date="2024-09" db="EMBL/GenBank/DDBJ databases">
        <authorList>
            <person name="Sun Q."/>
            <person name="Mori K."/>
        </authorList>
    </citation>
    <scope>NUCLEOTIDE SEQUENCE [LARGE SCALE GENOMIC DNA]</scope>
    <source>
        <strain evidence="4 5">TBRC 4575</strain>
    </source>
</reference>
<dbReference type="EMBL" id="JBHLUK010000059">
    <property type="protein sequence ID" value="MFC0423772.1"/>
    <property type="molecule type" value="Genomic_DNA"/>
</dbReference>
<keyword evidence="2" id="KW-0808">Transferase</keyword>
<dbReference type="PANTHER" id="PTHR22916:SF51">
    <property type="entry name" value="GLYCOSYLTRANSFERASE EPSH-RELATED"/>
    <property type="match status" value="1"/>
</dbReference>
<organism evidence="4 5">
    <name type="scientific">Lactiplantibacillus plajomi</name>
    <dbReference type="NCBI Taxonomy" id="1457217"/>
    <lineage>
        <taxon>Bacteria</taxon>
        <taxon>Bacillati</taxon>
        <taxon>Bacillota</taxon>
        <taxon>Bacilli</taxon>
        <taxon>Lactobacillales</taxon>
        <taxon>Lactobacillaceae</taxon>
        <taxon>Lactiplantibacillus</taxon>
    </lineage>
</organism>
<evidence type="ECO:0000313" key="4">
    <source>
        <dbReference type="EMBL" id="MFC0423772.1"/>
    </source>
</evidence>
<dbReference type="InterPro" id="IPR029044">
    <property type="entry name" value="Nucleotide-diphossugar_trans"/>
</dbReference>
<feature type="domain" description="Glycosyltransferase 2-like" evidence="3">
    <location>
        <begin position="6"/>
        <end position="151"/>
    </location>
</feature>
<accession>A0ABV6K3I2</accession>
<name>A0ABV6K3I2_9LACO</name>
<keyword evidence="1" id="KW-0328">Glycosyltransferase</keyword>
<dbReference type="InterPro" id="IPR001173">
    <property type="entry name" value="Glyco_trans_2-like"/>
</dbReference>
<sequence>MNSLVSVIVPIYNESKYLDSFFSMLDKQTYHKLEVIMIDDGSTDGSLMMLNKKKRDSKYKIIHQENCGVSAARNAGIKHASGKFCVFVDADDQFDDCYIQYLVTAIEKSNAQLVSCGYSEFKINEGEIFRYSQKNSSENLNFAVAKIVTHHEMGSALWNKIFKTEIILKNNLKFSVDIAVGEDLLFVISYLTHVKKWVEIPYVLYHYQLNDFGTMQNYKTAKEFNQNWLTEWKALKLAQIHLASAEKRYVFDENILHAKRLRVAIKLLGRSKQMNYKSKEIFELRQYVRKGLITVLTSKQFPPKQVLKALLVSF</sequence>
<protein>
    <submittedName>
        <fullName evidence="4">Glycosyltransferase family 2 protein</fullName>
    </submittedName>
</protein>
<dbReference type="SUPFAM" id="SSF53448">
    <property type="entry name" value="Nucleotide-diphospho-sugar transferases"/>
    <property type="match status" value="1"/>
</dbReference>
<dbReference type="PANTHER" id="PTHR22916">
    <property type="entry name" value="GLYCOSYLTRANSFERASE"/>
    <property type="match status" value="1"/>
</dbReference>
<keyword evidence="5" id="KW-1185">Reference proteome</keyword>
<dbReference type="RefSeq" id="WP_137645713.1">
    <property type="nucleotide sequence ID" value="NZ_BAABRM010000023.1"/>
</dbReference>
<dbReference type="Pfam" id="PF00535">
    <property type="entry name" value="Glycos_transf_2"/>
    <property type="match status" value="1"/>
</dbReference>
<gene>
    <name evidence="4" type="ORF">ACFFGS_06510</name>
</gene>
<evidence type="ECO:0000256" key="2">
    <source>
        <dbReference type="ARBA" id="ARBA00022679"/>
    </source>
</evidence>